<name>A0ABT9EFS8_9SPHN</name>
<dbReference type="CDD" id="cd03134">
    <property type="entry name" value="GATase1_PfpI_like"/>
    <property type="match status" value="1"/>
</dbReference>
<sequence length="190" mass="20616">MPDLRPDLSKARILMLAADGFETVELFEPKKALEAAGATVTLASIKADPIQGMEQDLNKAEMATPDLTLDQVDTDDYDALVLPGGTCNPDKLRQEDRAVEIVAEFMEDDKIVAAICHGPWLLAEADVIDGRRLTSFPSIRTDLENAGAEVVDEQVVVDGNLITSRKPDDIPAFNQAIIDALVEELAEENA</sequence>
<evidence type="ECO:0000256" key="1">
    <source>
        <dbReference type="ARBA" id="ARBA00008542"/>
    </source>
</evidence>
<accession>A0ABT9EFS8</accession>
<dbReference type="NCBIfam" id="TIGR01382">
    <property type="entry name" value="PfpI"/>
    <property type="match status" value="1"/>
</dbReference>
<gene>
    <name evidence="3" type="ORF">Q5H91_01225</name>
</gene>
<dbReference type="RefSeq" id="WP_305171407.1">
    <property type="nucleotide sequence ID" value="NZ_JAUUDS010000001.1"/>
</dbReference>
<reference evidence="3 4" key="1">
    <citation type="submission" date="2023-07" db="EMBL/GenBank/DDBJ databases">
        <authorList>
            <person name="Kim M.K."/>
        </authorList>
    </citation>
    <scope>NUCLEOTIDE SEQUENCE [LARGE SCALE GENOMIC DNA]</scope>
    <source>
        <strain evidence="3 4">KR1UV-12</strain>
    </source>
</reference>
<evidence type="ECO:0000313" key="4">
    <source>
        <dbReference type="Proteomes" id="UP001230685"/>
    </source>
</evidence>
<dbReference type="Gene3D" id="3.40.50.880">
    <property type="match status" value="1"/>
</dbReference>
<dbReference type="SUPFAM" id="SSF52317">
    <property type="entry name" value="Class I glutamine amidotransferase-like"/>
    <property type="match status" value="1"/>
</dbReference>
<dbReference type="InterPro" id="IPR002818">
    <property type="entry name" value="DJ-1/PfpI"/>
</dbReference>
<protein>
    <submittedName>
        <fullName evidence="3">Type 1 glutamine amidotransferase domain-containing protein</fullName>
    </submittedName>
</protein>
<feature type="domain" description="DJ-1/PfpI" evidence="2">
    <location>
        <begin position="12"/>
        <end position="179"/>
    </location>
</feature>
<dbReference type="PANTHER" id="PTHR42733:SF12">
    <property type="entry name" value="PROTEINASE"/>
    <property type="match status" value="1"/>
</dbReference>
<dbReference type="PROSITE" id="PS51276">
    <property type="entry name" value="PEPTIDASE_C56_PFPI"/>
    <property type="match status" value="1"/>
</dbReference>
<dbReference type="InterPro" id="IPR029062">
    <property type="entry name" value="Class_I_gatase-like"/>
</dbReference>
<organism evidence="3 4">
    <name type="scientific">Sphingomonas aurea</name>
    <dbReference type="NCBI Taxonomy" id="3063994"/>
    <lineage>
        <taxon>Bacteria</taxon>
        <taxon>Pseudomonadati</taxon>
        <taxon>Pseudomonadota</taxon>
        <taxon>Alphaproteobacteria</taxon>
        <taxon>Sphingomonadales</taxon>
        <taxon>Sphingomonadaceae</taxon>
        <taxon>Sphingomonas</taxon>
    </lineage>
</organism>
<dbReference type="PANTHER" id="PTHR42733">
    <property type="entry name" value="DJ-1 PROTEIN"/>
    <property type="match status" value="1"/>
</dbReference>
<keyword evidence="3" id="KW-0315">Glutamine amidotransferase</keyword>
<comment type="caution">
    <text evidence="3">The sequence shown here is derived from an EMBL/GenBank/DDBJ whole genome shotgun (WGS) entry which is preliminary data.</text>
</comment>
<dbReference type="Proteomes" id="UP001230685">
    <property type="component" value="Unassembled WGS sequence"/>
</dbReference>
<keyword evidence="4" id="KW-1185">Reference proteome</keyword>
<dbReference type="EMBL" id="JAUUDS010000001">
    <property type="protein sequence ID" value="MDP1025825.1"/>
    <property type="molecule type" value="Genomic_DNA"/>
</dbReference>
<dbReference type="InterPro" id="IPR006286">
    <property type="entry name" value="C56_PfpI-like"/>
</dbReference>
<evidence type="ECO:0000313" key="3">
    <source>
        <dbReference type="EMBL" id="MDP1025825.1"/>
    </source>
</evidence>
<proteinExistence type="inferred from homology"/>
<comment type="similarity">
    <text evidence="1">Belongs to the peptidase C56 family.</text>
</comment>
<evidence type="ECO:0000259" key="2">
    <source>
        <dbReference type="Pfam" id="PF01965"/>
    </source>
</evidence>
<dbReference type="Pfam" id="PF01965">
    <property type="entry name" value="DJ-1_PfpI"/>
    <property type="match status" value="1"/>
</dbReference>